<keyword evidence="1" id="KW-0472">Membrane</keyword>
<proteinExistence type="predicted"/>
<reference evidence="2 3" key="1">
    <citation type="submission" date="2019-07" db="EMBL/GenBank/DDBJ databases">
        <title>Whole genome shotgun sequence of Adhaeribacter aerolatus NBRC 106133.</title>
        <authorList>
            <person name="Hosoyama A."/>
            <person name="Uohara A."/>
            <person name="Ohji S."/>
            <person name="Ichikawa N."/>
        </authorList>
    </citation>
    <scope>NUCLEOTIDE SEQUENCE [LARGE SCALE GENOMIC DNA]</scope>
    <source>
        <strain evidence="2 3">NBRC 106133</strain>
    </source>
</reference>
<feature type="transmembrane region" description="Helical" evidence="1">
    <location>
        <begin position="12"/>
        <end position="34"/>
    </location>
</feature>
<sequence>MKGKSFITKLESIGSLTQIIWAILGGLLLVYVLLTFSDSLLPNNSKVLNWGKVDLKSQLP</sequence>
<protein>
    <submittedName>
        <fullName evidence="2">Uncharacterized protein</fullName>
    </submittedName>
</protein>
<accession>A0A512AUR4</accession>
<keyword evidence="1" id="KW-1133">Transmembrane helix</keyword>
<organism evidence="2 3">
    <name type="scientific">Adhaeribacter aerolatus</name>
    <dbReference type="NCBI Taxonomy" id="670289"/>
    <lineage>
        <taxon>Bacteria</taxon>
        <taxon>Pseudomonadati</taxon>
        <taxon>Bacteroidota</taxon>
        <taxon>Cytophagia</taxon>
        <taxon>Cytophagales</taxon>
        <taxon>Hymenobacteraceae</taxon>
        <taxon>Adhaeribacter</taxon>
    </lineage>
</organism>
<keyword evidence="3" id="KW-1185">Reference proteome</keyword>
<evidence type="ECO:0000256" key="1">
    <source>
        <dbReference type="SAM" id="Phobius"/>
    </source>
</evidence>
<comment type="caution">
    <text evidence="2">The sequence shown here is derived from an EMBL/GenBank/DDBJ whole genome shotgun (WGS) entry which is preliminary data.</text>
</comment>
<dbReference type="Proteomes" id="UP000321532">
    <property type="component" value="Unassembled WGS sequence"/>
</dbReference>
<dbReference type="AlphaFoldDB" id="A0A512AUR4"/>
<name>A0A512AUR4_9BACT</name>
<evidence type="ECO:0000313" key="3">
    <source>
        <dbReference type="Proteomes" id="UP000321532"/>
    </source>
</evidence>
<keyword evidence="1" id="KW-0812">Transmembrane</keyword>
<evidence type="ECO:0000313" key="2">
    <source>
        <dbReference type="EMBL" id="GEO03459.1"/>
    </source>
</evidence>
<gene>
    <name evidence="2" type="ORF">AAE02nite_11230</name>
</gene>
<dbReference type="EMBL" id="BJYS01000006">
    <property type="protein sequence ID" value="GEO03459.1"/>
    <property type="molecule type" value="Genomic_DNA"/>
</dbReference>